<feature type="compositionally biased region" description="Low complexity" evidence="3">
    <location>
        <begin position="89"/>
        <end position="98"/>
    </location>
</feature>
<sequence>MAPSGRRVIRRRTITTRSSTKSAKQATKIDQKKKISCDGFGEKNVVSKENVTISSEVLNNNGCSTPKGKKFRIPRINKCPPAPMKRRPSSSTNINVSSSCTSLKRSPISFFSPPDLELFFFFASSDHNTNTV</sequence>
<dbReference type="AlphaFoldDB" id="A0AAD8MV76"/>
<proteinExistence type="predicted"/>
<keyword evidence="2" id="KW-0131">Cell cycle</keyword>
<feature type="region of interest" description="Disordered" evidence="3">
    <location>
        <begin position="66"/>
        <end position="98"/>
    </location>
</feature>
<accession>A0AAD8MV76</accession>
<protein>
    <submittedName>
        <fullName evidence="4">Cyclin-dependent protein kinase inhibitor SMR</fullName>
    </submittedName>
</protein>
<keyword evidence="1 4" id="KW-0649">Protein kinase inhibitor</keyword>
<reference evidence="4" key="2">
    <citation type="submission" date="2023-05" db="EMBL/GenBank/DDBJ databases">
        <authorList>
            <person name="Schelkunov M.I."/>
        </authorList>
    </citation>
    <scope>NUCLEOTIDE SEQUENCE</scope>
    <source>
        <strain evidence="4">Hsosn_3</strain>
        <tissue evidence="4">Leaf</tissue>
    </source>
</reference>
<dbReference type="PANTHER" id="PTHR33142">
    <property type="entry name" value="CYCLIN-DEPENDENT PROTEIN KINASE INHIBITOR SMR13"/>
    <property type="match status" value="1"/>
</dbReference>
<dbReference type="PANTHER" id="PTHR33142:SF8">
    <property type="entry name" value="CYCLIN-DEPENDENT PROTEIN KINASE INHIBITOR SMR9"/>
    <property type="match status" value="1"/>
</dbReference>
<dbReference type="GO" id="GO:0004860">
    <property type="term" value="F:protein kinase inhibitor activity"/>
    <property type="evidence" value="ECO:0007669"/>
    <property type="project" value="UniProtKB-KW"/>
</dbReference>
<evidence type="ECO:0000313" key="4">
    <source>
        <dbReference type="EMBL" id="KAK1390810.1"/>
    </source>
</evidence>
<keyword evidence="5" id="KW-1185">Reference proteome</keyword>
<dbReference type="EMBL" id="JAUIZM010000004">
    <property type="protein sequence ID" value="KAK1390810.1"/>
    <property type="molecule type" value="Genomic_DNA"/>
</dbReference>
<reference evidence="4" key="1">
    <citation type="submission" date="2023-02" db="EMBL/GenBank/DDBJ databases">
        <title>Genome of toxic invasive species Heracleum sosnowskyi carries increased number of genes despite the absence of recent whole-genome duplications.</title>
        <authorList>
            <person name="Schelkunov M."/>
            <person name="Shtratnikova V."/>
            <person name="Makarenko M."/>
            <person name="Klepikova A."/>
            <person name="Omelchenko D."/>
            <person name="Novikova G."/>
            <person name="Obukhova E."/>
            <person name="Bogdanov V."/>
            <person name="Penin A."/>
            <person name="Logacheva M."/>
        </authorList>
    </citation>
    <scope>NUCLEOTIDE SEQUENCE</scope>
    <source>
        <strain evidence="4">Hsosn_3</strain>
        <tissue evidence="4">Leaf</tissue>
    </source>
</reference>
<organism evidence="4 5">
    <name type="scientific">Heracleum sosnowskyi</name>
    <dbReference type="NCBI Taxonomy" id="360622"/>
    <lineage>
        <taxon>Eukaryota</taxon>
        <taxon>Viridiplantae</taxon>
        <taxon>Streptophyta</taxon>
        <taxon>Embryophyta</taxon>
        <taxon>Tracheophyta</taxon>
        <taxon>Spermatophyta</taxon>
        <taxon>Magnoliopsida</taxon>
        <taxon>eudicotyledons</taxon>
        <taxon>Gunneridae</taxon>
        <taxon>Pentapetalae</taxon>
        <taxon>asterids</taxon>
        <taxon>campanulids</taxon>
        <taxon>Apiales</taxon>
        <taxon>Apiaceae</taxon>
        <taxon>Apioideae</taxon>
        <taxon>apioid superclade</taxon>
        <taxon>Tordylieae</taxon>
        <taxon>Tordyliinae</taxon>
        <taxon>Heracleum</taxon>
    </lineage>
</organism>
<gene>
    <name evidence="4" type="ORF">POM88_018988</name>
</gene>
<evidence type="ECO:0000256" key="2">
    <source>
        <dbReference type="ARBA" id="ARBA00023306"/>
    </source>
</evidence>
<evidence type="ECO:0000313" key="5">
    <source>
        <dbReference type="Proteomes" id="UP001237642"/>
    </source>
</evidence>
<name>A0AAD8MV76_9APIA</name>
<dbReference type="GO" id="GO:0005634">
    <property type="term" value="C:nucleus"/>
    <property type="evidence" value="ECO:0007669"/>
    <property type="project" value="TreeGrafter"/>
</dbReference>
<feature type="region of interest" description="Disordered" evidence="3">
    <location>
        <begin position="1"/>
        <end position="28"/>
    </location>
</feature>
<evidence type="ECO:0000256" key="3">
    <source>
        <dbReference type="SAM" id="MobiDB-lite"/>
    </source>
</evidence>
<evidence type="ECO:0000256" key="1">
    <source>
        <dbReference type="ARBA" id="ARBA00023013"/>
    </source>
</evidence>
<dbReference type="InterPro" id="IPR040389">
    <property type="entry name" value="SMR"/>
</dbReference>
<dbReference type="Proteomes" id="UP001237642">
    <property type="component" value="Unassembled WGS sequence"/>
</dbReference>
<dbReference type="GO" id="GO:0032875">
    <property type="term" value="P:regulation of DNA endoreduplication"/>
    <property type="evidence" value="ECO:0007669"/>
    <property type="project" value="InterPro"/>
</dbReference>
<comment type="caution">
    <text evidence="4">The sequence shown here is derived from an EMBL/GenBank/DDBJ whole genome shotgun (WGS) entry which is preliminary data.</text>
</comment>